<reference evidence="8" key="1">
    <citation type="submission" date="2016-10" db="EMBL/GenBank/DDBJ databases">
        <authorList>
            <person name="Varghese N."/>
            <person name="Submissions S."/>
        </authorList>
    </citation>
    <scope>NUCLEOTIDE SEQUENCE [LARGE SCALE GENOMIC DNA]</scope>
    <source>
        <strain evidence="8">DSM 44268</strain>
    </source>
</reference>
<accession>A0A1G7KFJ6</accession>
<keyword evidence="3 5" id="KW-0687">Ribonucleoprotein</keyword>
<keyword evidence="2 5" id="KW-0689">Ribosomal protein</keyword>
<dbReference type="PRINTS" id="PR00395">
    <property type="entry name" value="RIBOSOMALS2"/>
</dbReference>
<dbReference type="RefSeq" id="WP_091764948.1">
    <property type="nucleotide sequence ID" value="NZ_FNBT01000003.1"/>
</dbReference>
<dbReference type="EMBL" id="FNBT01000003">
    <property type="protein sequence ID" value="SDF35609.1"/>
    <property type="molecule type" value="Genomic_DNA"/>
</dbReference>
<keyword evidence="8" id="KW-1185">Reference proteome</keyword>
<dbReference type="InterPro" id="IPR018130">
    <property type="entry name" value="Ribosomal_uS2_CS"/>
</dbReference>
<dbReference type="SUPFAM" id="SSF52313">
    <property type="entry name" value="Ribosomal protein S2"/>
    <property type="match status" value="1"/>
</dbReference>
<feature type="compositionally biased region" description="Low complexity" evidence="6">
    <location>
        <begin position="263"/>
        <end position="277"/>
    </location>
</feature>
<proteinExistence type="inferred from homology"/>
<evidence type="ECO:0000256" key="1">
    <source>
        <dbReference type="ARBA" id="ARBA00006242"/>
    </source>
</evidence>
<dbReference type="Gene3D" id="3.40.50.10490">
    <property type="entry name" value="Glucose-6-phosphate isomerase like protein, domain 1"/>
    <property type="match status" value="1"/>
</dbReference>
<feature type="region of interest" description="Disordered" evidence="6">
    <location>
        <begin position="262"/>
        <end position="314"/>
    </location>
</feature>
<sequence>MAVVSMKQLLDSGVHFGHQTRRWNPKMKRFIFTERNGIYIIDLQQTLGYIDNAYEFVKQTVAHGGSILFVGTKRQAQEVVAEQATRVGMPYVNQRWLGGMLTNFQTVFKRLERLKEIEDMEQTGVLVSLSKKEQLVLSREKAKLDRSLGGIRDMKKVPSAIWIVDTKKEHIAVGEARKLNIPVVAILDTNCDPDEVDYKIPGNDDAIRSIAVLTRVVADAVAEGLMARSAAQANAGREDGAEPVIGGDQPLADWERELLTGGDAAAAPADDATATPLPETPAEPPTVTAEEIAPVEGVPATGSPDTGTQGAQNG</sequence>
<dbReference type="GO" id="GO:0006412">
    <property type="term" value="P:translation"/>
    <property type="evidence" value="ECO:0007669"/>
    <property type="project" value="UniProtKB-UniRule"/>
</dbReference>
<evidence type="ECO:0000256" key="4">
    <source>
        <dbReference type="ARBA" id="ARBA00035256"/>
    </source>
</evidence>
<protein>
    <recommendedName>
        <fullName evidence="4 5">Small ribosomal subunit protein uS2</fullName>
    </recommendedName>
</protein>
<dbReference type="Pfam" id="PF00318">
    <property type="entry name" value="Ribosomal_S2"/>
    <property type="match status" value="1"/>
</dbReference>
<dbReference type="InterPro" id="IPR023591">
    <property type="entry name" value="Ribosomal_uS2_flav_dom_sf"/>
</dbReference>
<feature type="compositionally biased region" description="Low complexity" evidence="6">
    <location>
        <begin position="285"/>
        <end position="294"/>
    </location>
</feature>
<dbReference type="PANTHER" id="PTHR12534:SF0">
    <property type="entry name" value="SMALL RIBOSOMAL SUBUNIT PROTEIN US2M"/>
    <property type="match status" value="1"/>
</dbReference>
<dbReference type="InterPro" id="IPR001865">
    <property type="entry name" value="Ribosomal_uS2"/>
</dbReference>
<evidence type="ECO:0000313" key="7">
    <source>
        <dbReference type="EMBL" id="SDF35609.1"/>
    </source>
</evidence>
<dbReference type="PROSITE" id="PS00962">
    <property type="entry name" value="RIBOSOMAL_S2_1"/>
    <property type="match status" value="1"/>
</dbReference>
<dbReference type="PANTHER" id="PTHR12534">
    <property type="entry name" value="30S RIBOSOMAL PROTEIN S2 PROKARYOTIC AND ORGANELLAR"/>
    <property type="match status" value="1"/>
</dbReference>
<dbReference type="AlphaFoldDB" id="A0A1G7KFJ6"/>
<dbReference type="STRING" id="1550231.SAMN05660662_1828"/>
<dbReference type="NCBIfam" id="TIGR01011">
    <property type="entry name" value="rpsB_bact"/>
    <property type="match status" value="1"/>
</dbReference>
<gene>
    <name evidence="5" type="primary">rpsB</name>
    <name evidence="7" type="ORF">SAMN05660662_1828</name>
</gene>
<evidence type="ECO:0000256" key="5">
    <source>
        <dbReference type="HAMAP-Rule" id="MF_00291"/>
    </source>
</evidence>
<evidence type="ECO:0000256" key="3">
    <source>
        <dbReference type="ARBA" id="ARBA00023274"/>
    </source>
</evidence>
<dbReference type="Gene3D" id="1.10.287.610">
    <property type="entry name" value="Helix hairpin bin"/>
    <property type="match status" value="1"/>
</dbReference>
<evidence type="ECO:0000313" key="8">
    <source>
        <dbReference type="Proteomes" id="UP000199406"/>
    </source>
</evidence>
<dbReference type="GO" id="GO:0003735">
    <property type="term" value="F:structural constituent of ribosome"/>
    <property type="evidence" value="ECO:0007669"/>
    <property type="project" value="InterPro"/>
</dbReference>
<feature type="compositionally biased region" description="Polar residues" evidence="6">
    <location>
        <begin position="303"/>
        <end position="314"/>
    </location>
</feature>
<evidence type="ECO:0000256" key="6">
    <source>
        <dbReference type="SAM" id="MobiDB-lite"/>
    </source>
</evidence>
<organism evidence="7 8">
    <name type="scientific">Blastococcus aurantiacus</name>
    <dbReference type="NCBI Taxonomy" id="1550231"/>
    <lineage>
        <taxon>Bacteria</taxon>
        <taxon>Bacillati</taxon>
        <taxon>Actinomycetota</taxon>
        <taxon>Actinomycetes</taxon>
        <taxon>Geodermatophilales</taxon>
        <taxon>Geodermatophilaceae</taxon>
        <taxon>Blastococcus</taxon>
    </lineage>
</organism>
<evidence type="ECO:0000256" key="2">
    <source>
        <dbReference type="ARBA" id="ARBA00022980"/>
    </source>
</evidence>
<dbReference type="HAMAP" id="MF_00291_B">
    <property type="entry name" value="Ribosomal_uS2_B"/>
    <property type="match status" value="1"/>
</dbReference>
<dbReference type="FunFam" id="1.10.287.610:FF:000001">
    <property type="entry name" value="30S ribosomal protein S2"/>
    <property type="match status" value="1"/>
</dbReference>
<comment type="similarity">
    <text evidence="1 5">Belongs to the universal ribosomal protein uS2 family.</text>
</comment>
<dbReference type="OrthoDB" id="9808036at2"/>
<dbReference type="InterPro" id="IPR005706">
    <property type="entry name" value="Ribosomal_uS2_bac/mit/plastid"/>
</dbReference>
<dbReference type="CDD" id="cd01425">
    <property type="entry name" value="RPS2"/>
    <property type="match status" value="1"/>
</dbReference>
<dbReference type="GO" id="GO:0022627">
    <property type="term" value="C:cytosolic small ribosomal subunit"/>
    <property type="evidence" value="ECO:0007669"/>
    <property type="project" value="TreeGrafter"/>
</dbReference>
<dbReference type="Proteomes" id="UP000199406">
    <property type="component" value="Unassembled WGS sequence"/>
</dbReference>
<name>A0A1G7KFJ6_9ACTN</name>